<evidence type="ECO:0000256" key="2">
    <source>
        <dbReference type="ARBA" id="ARBA00022475"/>
    </source>
</evidence>
<keyword evidence="2 9" id="KW-1003">Cell membrane</keyword>
<keyword evidence="8 9" id="KW-0472">Membrane</keyword>
<keyword evidence="4 9" id="KW-0479">Metal-binding</keyword>
<dbReference type="InterPro" id="IPR011566">
    <property type="entry name" value="Ubq_synth_Coq7"/>
</dbReference>
<reference evidence="10 11" key="1">
    <citation type="journal article" date="2011" name="J. Bacteriol.">
        <title>Genome sequence of strain IMCC3088, a proteorhodopsin-containing marine bacterium belonging to the OM60/NOR5 clade.</title>
        <authorList>
            <person name="Jang Y."/>
            <person name="Oh H.M."/>
            <person name="Kang I."/>
            <person name="Lee K."/>
            <person name="Yang S.J."/>
            <person name="Cho J.C."/>
        </authorList>
    </citation>
    <scope>NUCLEOTIDE SEQUENCE [LARGE SCALE GENOMIC DNA]</scope>
    <source>
        <strain evidence="10 11">IMCC3088</strain>
    </source>
</reference>
<dbReference type="CDD" id="cd01042">
    <property type="entry name" value="DMQH"/>
    <property type="match status" value="1"/>
</dbReference>
<organism evidence="10 11">
    <name type="scientific">Aequoribacter fuscus</name>
    <dbReference type="NCBI Taxonomy" id="2518989"/>
    <lineage>
        <taxon>Bacteria</taxon>
        <taxon>Pseudomonadati</taxon>
        <taxon>Pseudomonadota</taxon>
        <taxon>Gammaproteobacteria</taxon>
        <taxon>Cellvibrionales</taxon>
        <taxon>Halieaceae</taxon>
        <taxon>Aequoribacter</taxon>
    </lineage>
</organism>
<keyword evidence="5 9" id="KW-0560">Oxidoreductase</keyword>
<dbReference type="OrthoDB" id="5192789at2"/>
<feature type="binding site" evidence="9">
    <location>
        <position position="101"/>
    </location>
    <ligand>
        <name>Fe cation</name>
        <dbReference type="ChEBI" id="CHEBI:24875"/>
        <label>1</label>
    </ligand>
</feature>
<dbReference type="GO" id="GO:0008682">
    <property type="term" value="F:3-demethoxyubiquinol 3-hydroxylase activity"/>
    <property type="evidence" value="ECO:0007669"/>
    <property type="project" value="UniProtKB-EC"/>
</dbReference>
<dbReference type="STRING" id="2518989.IMCC3088_758"/>
<dbReference type="EMBL" id="AEIG01000019">
    <property type="protein sequence ID" value="EGG30276.1"/>
    <property type="molecule type" value="Genomic_DNA"/>
</dbReference>
<sequence length="222" mass="24377">MSTLPLVRPRTRQLSLLDRLVGEVDTVVKTLTNKGLVASRPSPASGHSEGLTSDSEKRHVAGLMRVNHAGEVCAQALYQGQALTAKLPEVREEMRDAAQEEVDHLVWCKERLDQLDSHTSILNPLWYGLSFGLGALAGAAGDKWSLGFVAATEERVCRHLKDHLKQLPESDRRSRLILQTMIEDEQRHGETALEAGGAELPKPIKNAMSAVATAMTKSSYYL</sequence>
<feature type="binding site" evidence="9">
    <location>
        <position position="185"/>
    </location>
    <ligand>
        <name>Fe cation</name>
        <dbReference type="ChEBI" id="CHEBI:24875"/>
        <label>1</label>
    </ligand>
</feature>
<evidence type="ECO:0000256" key="3">
    <source>
        <dbReference type="ARBA" id="ARBA00022688"/>
    </source>
</evidence>
<feature type="binding site" evidence="9">
    <location>
        <position position="185"/>
    </location>
    <ligand>
        <name>Fe cation</name>
        <dbReference type="ChEBI" id="CHEBI:24875"/>
        <label>2</label>
    </ligand>
</feature>
<protein>
    <recommendedName>
        <fullName evidence="9">3-demethoxyubiquinol 3-hydroxylase</fullName>
        <shortName evidence="9">DMQ hydroxylase</shortName>
        <ecNumber evidence="9">1.14.99.60</ecNumber>
    </recommendedName>
    <alternativeName>
        <fullName evidence="9">2-nonaprenyl-3-methyl-6-methoxy-1,4-benzoquinol hydroxylase</fullName>
    </alternativeName>
</protein>
<dbReference type="GO" id="GO:0006744">
    <property type="term" value="P:ubiquinone biosynthetic process"/>
    <property type="evidence" value="ECO:0007669"/>
    <property type="project" value="UniProtKB-UniRule"/>
</dbReference>
<feature type="binding site" evidence="9">
    <location>
        <position position="71"/>
    </location>
    <ligand>
        <name>Fe cation</name>
        <dbReference type="ChEBI" id="CHEBI:24875"/>
        <label>1</label>
    </ligand>
</feature>
<feature type="binding site" evidence="9">
    <location>
        <position position="153"/>
    </location>
    <ligand>
        <name>Fe cation</name>
        <dbReference type="ChEBI" id="CHEBI:24875"/>
        <label>2</label>
    </ligand>
</feature>
<keyword evidence="11" id="KW-1185">Reference proteome</keyword>
<feature type="binding site" evidence="9">
    <location>
        <position position="104"/>
    </location>
    <ligand>
        <name>Fe cation</name>
        <dbReference type="ChEBI" id="CHEBI:24875"/>
        <label>1</label>
    </ligand>
</feature>
<dbReference type="InterPro" id="IPR009078">
    <property type="entry name" value="Ferritin-like_SF"/>
</dbReference>
<evidence type="ECO:0000313" key="10">
    <source>
        <dbReference type="EMBL" id="EGG30276.1"/>
    </source>
</evidence>
<dbReference type="GO" id="GO:0046872">
    <property type="term" value="F:metal ion binding"/>
    <property type="evidence" value="ECO:0007669"/>
    <property type="project" value="UniProtKB-KW"/>
</dbReference>
<dbReference type="eggNOG" id="COG2941">
    <property type="taxonomic scope" value="Bacteria"/>
</dbReference>
<dbReference type="SUPFAM" id="SSF47240">
    <property type="entry name" value="Ferritin-like"/>
    <property type="match status" value="1"/>
</dbReference>
<dbReference type="PANTHER" id="PTHR11237:SF4">
    <property type="entry name" value="5-DEMETHOXYUBIQUINONE HYDROXYLASE, MITOCHONDRIAL"/>
    <property type="match status" value="1"/>
</dbReference>
<evidence type="ECO:0000256" key="1">
    <source>
        <dbReference type="ARBA" id="ARBA00004749"/>
    </source>
</evidence>
<evidence type="ECO:0000256" key="4">
    <source>
        <dbReference type="ARBA" id="ARBA00022723"/>
    </source>
</evidence>
<feature type="binding site" evidence="9">
    <location>
        <position position="101"/>
    </location>
    <ligand>
        <name>Fe cation</name>
        <dbReference type="ChEBI" id="CHEBI:24875"/>
        <label>2</label>
    </ligand>
</feature>
<keyword evidence="3 9" id="KW-0831">Ubiquinone biosynthesis</keyword>
<dbReference type="HAMAP" id="MF_01658">
    <property type="entry name" value="COQ7"/>
    <property type="match status" value="1"/>
</dbReference>
<dbReference type="Pfam" id="PF03232">
    <property type="entry name" value="COQ7"/>
    <property type="match status" value="1"/>
</dbReference>
<evidence type="ECO:0000256" key="6">
    <source>
        <dbReference type="ARBA" id="ARBA00023004"/>
    </source>
</evidence>
<evidence type="ECO:0000313" key="11">
    <source>
        <dbReference type="Proteomes" id="UP000005615"/>
    </source>
</evidence>
<comment type="subcellular location">
    <subcellularLocation>
        <location evidence="9">Cell membrane</location>
        <topology evidence="9">Peripheral membrane protein</topology>
    </subcellularLocation>
</comment>
<dbReference type="GO" id="GO:0005886">
    <property type="term" value="C:plasma membrane"/>
    <property type="evidence" value="ECO:0007669"/>
    <property type="project" value="UniProtKB-SubCell"/>
</dbReference>
<comment type="function">
    <text evidence="9">Catalyzes the hydroxylation of 2-nonaprenyl-3-methyl-6-methoxy-1,4-benzoquinol during ubiquinone biosynthesis.</text>
</comment>
<evidence type="ECO:0000256" key="8">
    <source>
        <dbReference type="ARBA" id="ARBA00023136"/>
    </source>
</evidence>
<dbReference type="Proteomes" id="UP000005615">
    <property type="component" value="Unassembled WGS sequence"/>
</dbReference>
<dbReference type="InterPro" id="IPR047809">
    <property type="entry name" value="COQ7_proteobact"/>
</dbReference>
<feature type="binding site" evidence="9">
    <location>
        <position position="188"/>
    </location>
    <ligand>
        <name>Fe cation</name>
        <dbReference type="ChEBI" id="CHEBI:24875"/>
        <label>2</label>
    </ligand>
</feature>
<comment type="similarity">
    <text evidence="9">Belongs to the COQ7 family.</text>
</comment>
<dbReference type="NCBIfam" id="NF033656">
    <property type="entry name" value="DMQ_monoox_COQ7"/>
    <property type="match status" value="1"/>
</dbReference>
<evidence type="ECO:0000256" key="9">
    <source>
        <dbReference type="HAMAP-Rule" id="MF_01658"/>
    </source>
</evidence>
<dbReference type="AlphaFoldDB" id="F3L063"/>
<name>F3L063_9GAMM</name>
<dbReference type="PANTHER" id="PTHR11237">
    <property type="entry name" value="COENZYME Q10 BIOSYNTHESIS PROTEIN 7"/>
    <property type="match status" value="1"/>
</dbReference>
<dbReference type="RefSeq" id="WP_009575083.1">
    <property type="nucleotide sequence ID" value="NZ_AEIG01000019.1"/>
</dbReference>
<proteinExistence type="inferred from homology"/>
<evidence type="ECO:0000256" key="5">
    <source>
        <dbReference type="ARBA" id="ARBA00023002"/>
    </source>
</evidence>
<accession>F3L063</accession>
<dbReference type="EC" id="1.14.99.60" evidence="9"/>
<keyword evidence="7 9" id="KW-0503">Monooxygenase</keyword>
<keyword evidence="6 9" id="KW-0408">Iron</keyword>
<evidence type="ECO:0000256" key="7">
    <source>
        <dbReference type="ARBA" id="ARBA00023033"/>
    </source>
</evidence>
<gene>
    <name evidence="9" type="primary">coq7</name>
    <name evidence="10" type="ORF">IMCC3088_758</name>
</gene>
<comment type="pathway">
    <text evidence="1 9">Cofactor biosynthesis; ubiquinone biosynthesis.</text>
</comment>
<comment type="catalytic activity">
    <reaction evidence="9">
        <text>a 5-methoxy-2-methyl-3-(all-trans-polyprenyl)benzene-1,4-diol + AH2 + O2 = a 3-demethylubiquinol + A + H2O</text>
        <dbReference type="Rhea" id="RHEA:50908"/>
        <dbReference type="Rhea" id="RHEA-COMP:10859"/>
        <dbReference type="Rhea" id="RHEA-COMP:10914"/>
        <dbReference type="ChEBI" id="CHEBI:13193"/>
        <dbReference type="ChEBI" id="CHEBI:15377"/>
        <dbReference type="ChEBI" id="CHEBI:15379"/>
        <dbReference type="ChEBI" id="CHEBI:17499"/>
        <dbReference type="ChEBI" id="CHEBI:84167"/>
        <dbReference type="ChEBI" id="CHEBI:84422"/>
        <dbReference type="EC" id="1.14.99.60"/>
    </reaction>
</comment>
<dbReference type="UniPathway" id="UPA00232"/>
<comment type="caution">
    <text evidence="10">The sequence shown here is derived from an EMBL/GenBank/DDBJ whole genome shotgun (WGS) entry which is preliminary data.</text>
</comment>
<comment type="cofactor">
    <cofactor evidence="9">
        <name>Fe cation</name>
        <dbReference type="ChEBI" id="CHEBI:24875"/>
    </cofactor>
    <text evidence="9">Binds 2 iron ions per subunit.</text>
</comment>
<dbReference type="Gene3D" id="1.20.1260.10">
    <property type="match status" value="1"/>
</dbReference>
<dbReference type="InterPro" id="IPR012347">
    <property type="entry name" value="Ferritin-like"/>
</dbReference>